<comment type="caution">
    <text evidence="2">The sequence shown here is derived from an EMBL/GenBank/DDBJ whole genome shotgun (WGS) entry which is preliminary data.</text>
</comment>
<evidence type="ECO:0008006" key="3">
    <source>
        <dbReference type="Google" id="ProtNLM"/>
    </source>
</evidence>
<evidence type="ECO:0000313" key="2">
    <source>
        <dbReference type="EMBL" id="KAF2574511.1"/>
    </source>
</evidence>
<sequence>MSVDRCGDSSVDPWRIPFPREMMEKSIFHIKNGSVFCSSFLLIIFIILLCMHGVSSVCRHGGIVVVVLTIAWTTVNGFFLSAVNRFLVGTIDRWGGVSFDRRRIFCLILSSTAACCNESRIINSSGGRLWLHDWNRSVVDMGIDKRQAQLFGLNDAHCSYC</sequence>
<organism evidence="2">
    <name type="scientific">Brassica cretica</name>
    <name type="common">Mustard</name>
    <dbReference type="NCBI Taxonomy" id="69181"/>
    <lineage>
        <taxon>Eukaryota</taxon>
        <taxon>Viridiplantae</taxon>
        <taxon>Streptophyta</taxon>
        <taxon>Embryophyta</taxon>
        <taxon>Tracheophyta</taxon>
        <taxon>Spermatophyta</taxon>
        <taxon>Magnoliopsida</taxon>
        <taxon>eudicotyledons</taxon>
        <taxon>Gunneridae</taxon>
        <taxon>Pentapetalae</taxon>
        <taxon>rosids</taxon>
        <taxon>malvids</taxon>
        <taxon>Brassicales</taxon>
        <taxon>Brassicaceae</taxon>
        <taxon>Brassiceae</taxon>
        <taxon>Brassica</taxon>
    </lineage>
</organism>
<reference evidence="2" key="1">
    <citation type="submission" date="2019-12" db="EMBL/GenBank/DDBJ databases">
        <title>Genome sequencing and annotation of Brassica cretica.</title>
        <authorList>
            <person name="Studholme D.J."/>
            <person name="Sarris P.F."/>
        </authorList>
    </citation>
    <scope>NUCLEOTIDE SEQUENCE</scope>
    <source>
        <strain evidence="2">PFS-102/07</strain>
        <tissue evidence="2">Leaf</tissue>
    </source>
</reference>
<feature type="transmembrane region" description="Helical" evidence="1">
    <location>
        <begin position="60"/>
        <end position="83"/>
    </location>
</feature>
<name>A0A8S9IX63_BRACR</name>
<dbReference type="EMBL" id="QGKY02001015">
    <property type="protein sequence ID" value="KAF2574511.1"/>
    <property type="molecule type" value="Genomic_DNA"/>
</dbReference>
<protein>
    <recommendedName>
        <fullName evidence="3">Transmembrane protein</fullName>
    </recommendedName>
</protein>
<keyword evidence="1" id="KW-0472">Membrane</keyword>
<dbReference type="AlphaFoldDB" id="A0A8S9IX63"/>
<evidence type="ECO:0000256" key="1">
    <source>
        <dbReference type="SAM" id="Phobius"/>
    </source>
</evidence>
<keyword evidence="1" id="KW-1133">Transmembrane helix</keyword>
<keyword evidence="1" id="KW-0812">Transmembrane</keyword>
<feature type="transmembrane region" description="Helical" evidence="1">
    <location>
        <begin position="33"/>
        <end position="54"/>
    </location>
</feature>
<proteinExistence type="predicted"/>
<accession>A0A8S9IX63</accession>
<gene>
    <name evidence="2" type="ORF">F2Q70_00004208</name>
</gene>